<keyword evidence="5" id="KW-1185">Reference proteome</keyword>
<organism evidence="4 5">
    <name type="scientific">Hypsibius exemplaris</name>
    <name type="common">Freshwater tardigrade</name>
    <dbReference type="NCBI Taxonomy" id="2072580"/>
    <lineage>
        <taxon>Eukaryota</taxon>
        <taxon>Metazoa</taxon>
        <taxon>Ecdysozoa</taxon>
        <taxon>Tardigrada</taxon>
        <taxon>Eutardigrada</taxon>
        <taxon>Parachela</taxon>
        <taxon>Hypsibioidea</taxon>
        <taxon>Hypsibiidae</taxon>
        <taxon>Hypsibius</taxon>
    </lineage>
</organism>
<dbReference type="OrthoDB" id="6239681at2759"/>
<accession>A0A1W0WCT6</accession>
<dbReference type="PANTHER" id="PTHR20967">
    <property type="entry name" value="PROHORMONE-4"/>
    <property type="match status" value="1"/>
</dbReference>
<keyword evidence="1" id="KW-1015">Disulfide bond</keyword>
<evidence type="ECO:0000256" key="2">
    <source>
        <dbReference type="PROSITE-ProRule" id="PRU00124"/>
    </source>
</evidence>
<evidence type="ECO:0000256" key="3">
    <source>
        <dbReference type="SAM" id="SignalP"/>
    </source>
</evidence>
<dbReference type="Proteomes" id="UP000192578">
    <property type="component" value="Unassembled WGS sequence"/>
</dbReference>
<proteinExistence type="predicted"/>
<dbReference type="AlphaFoldDB" id="A0A1W0WCT6"/>
<feature type="chain" id="PRO_5013139568" evidence="3">
    <location>
        <begin position="25"/>
        <end position="236"/>
    </location>
</feature>
<reference evidence="5" key="1">
    <citation type="submission" date="2017-01" db="EMBL/GenBank/DDBJ databases">
        <title>Comparative genomics of anhydrobiosis in the tardigrade Hypsibius dujardini.</title>
        <authorList>
            <person name="Yoshida Y."/>
            <person name="Koutsovoulos G."/>
            <person name="Laetsch D."/>
            <person name="Stevens L."/>
            <person name="Kumar S."/>
            <person name="Horikawa D."/>
            <person name="Ishino K."/>
            <person name="Komine S."/>
            <person name="Tomita M."/>
            <person name="Blaxter M."/>
            <person name="Arakawa K."/>
        </authorList>
    </citation>
    <scope>NUCLEOTIDE SEQUENCE [LARGE SCALE GENOMIC DNA]</scope>
    <source>
        <strain evidence="5">Z151</strain>
    </source>
</reference>
<evidence type="ECO:0000256" key="1">
    <source>
        <dbReference type="ARBA" id="ARBA00023157"/>
    </source>
</evidence>
<feature type="signal peptide" evidence="3">
    <location>
        <begin position="1"/>
        <end position="24"/>
    </location>
</feature>
<dbReference type="InterPro" id="IPR053103">
    <property type="entry name" value="IDLSRF-like_peptide"/>
</dbReference>
<dbReference type="CDD" id="cd00112">
    <property type="entry name" value="LDLa"/>
    <property type="match status" value="1"/>
</dbReference>
<gene>
    <name evidence="4" type="ORF">BV898_12763</name>
</gene>
<dbReference type="PANTHER" id="PTHR20967:SF0">
    <property type="entry name" value="PROHORMONE-4"/>
    <property type="match status" value="1"/>
</dbReference>
<protein>
    <submittedName>
        <fullName evidence="4">IDLSRF-like peptide</fullName>
    </submittedName>
</protein>
<dbReference type="InterPro" id="IPR036055">
    <property type="entry name" value="LDL_receptor-like_sf"/>
</dbReference>
<comment type="caution">
    <text evidence="4">The sequence shown here is derived from an EMBL/GenBank/DDBJ whole genome shotgun (WGS) entry which is preliminary data.</text>
</comment>
<dbReference type="PROSITE" id="PS50068">
    <property type="entry name" value="LDLRA_2"/>
    <property type="match status" value="1"/>
</dbReference>
<sequence length="236" mass="25712">MPRVITAVALLGAWTLVSVTLVSASALRKPRFDRLLQWNPADRNGFDYDESVRDLFNQELRFVKKAEQESQHLRQNPSCPPTEPFLCPGSGKKCISLGFVCDGSSDCPDGYDENKAVCAAAKRPPVRETATFLNNLLKSHGANFLVKIFGDTAHDKLAGMGGVASVAVLLSESPTIDDFAAATKLSPKNTERFRAVLTAMEKGDLDELRTLGITDSELADTKFFLDKIIATGFVSK</sequence>
<dbReference type="EMBL" id="MTYJ01000132">
    <property type="protein sequence ID" value="OQV13009.1"/>
    <property type="molecule type" value="Genomic_DNA"/>
</dbReference>
<evidence type="ECO:0000313" key="5">
    <source>
        <dbReference type="Proteomes" id="UP000192578"/>
    </source>
</evidence>
<dbReference type="SMART" id="SM00192">
    <property type="entry name" value="LDLa"/>
    <property type="match status" value="1"/>
</dbReference>
<dbReference type="InterPro" id="IPR002172">
    <property type="entry name" value="LDrepeatLR_classA_rpt"/>
</dbReference>
<name>A0A1W0WCT6_HYPEX</name>
<dbReference type="SUPFAM" id="SSF57424">
    <property type="entry name" value="LDL receptor-like module"/>
    <property type="match status" value="1"/>
</dbReference>
<dbReference type="Gene3D" id="2.40.128.620">
    <property type="match status" value="1"/>
</dbReference>
<comment type="caution">
    <text evidence="2">Lacks conserved residue(s) required for the propagation of feature annotation.</text>
</comment>
<keyword evidence="3" id="KW-0732">Signal</keyword>
<evidence type="ECO:0000313" key="4">
    <source>
        <dbReference type="EMBL" id="OQV13009.1"/>
    </source>
</evidence>
<dbReference type="Pfam" id="PF00057">
    <property type="entry name" value="Ldl_recept_a"/>
    <property type="match status" value="1"/>
</dbReference>